<proteinExistence type="predicted"/>
<dbReference type="EMBL" id="CP136864">
    <property type="protein sequence ID" value="WOJ93676.1"/>
    <property type="molecule type" value="Genomic_DNA"/>
</dbReference>
<organism evidence="1 2">
    <name type="scientific">Congregibacter variabilis</name>
    <dbReference type="NCBI Taxonomy" id="3081200"/>
    <lineage>
        <taxon>Bacteria</taxon>
        <taxon>Pseudomonadati</taxon>
        <taxon>Pseudomonadota</taxon>
        <taxon>Gammaproteobacteria</taxon>
        <taxon>Cellvibrionales</taxon>
        <taxon>Halieaceae</taxon>
        <taxon>Congregibacter</taxon>
    </lineage>
</organism>
<dbReference type="Proteomes" id="UP001626537">
    <property type="component" value="Chromosome"/>
</dbReference>
<dbReference type="RefSeq" id="WP_407348320.1">
    <property type="nucleotide sequence ID" value="NZ_CP136864.1"/>
</dbReference>
<protein>
    <submittedName>
        <fullName evidence="1">Uncharacterized protein</fullName>
    </submittedName>
</protein>
<keyword evidence="2" id="KW-1185">Reference proteome</keyword>
<evidence type="ECO:0000313" key="1">
    <source>
        <dbReference type="EMBL" id="WOJ93676.1"/>
    </source>
</evidence>
<accession>A0ABZ0I6I8</accession>
<evidence type="ECO:0000313" key="2">
    <source>
        <dbReference type="Proteomes" id="UP001626537"/>
    </source>
</evidence>
<sequence>MKNLPKPWRIVRDQQKDGTHFRNLVVVGPGIMKDERKYWLAFNIKQNKFKETECLRYMRRQDSQIVRAIGRVVRSTQPAVIEDREFYTMDAYEAGWR</sequence>
<name>A0ABZ0I6I8_9GAMM</name>
<gene>
    <name evidence="1" type="ORF">R0135_00565</name>
</gene>
<reference evidence="1 2" key="1">
    <citation type="submission" date="2023-10" db="EMBL/GenBank/DDBJ databases">
        <title>Two novel species belonging to the OM43/NOR5 clade.</title>
        <authorList>
            <person name="Park M."/>
        </authorList>
    </citation>
    <scope>NUCLEOTIDE SEQUENCE [LARGE SCALE GENOMIC DNA]</scope>
    <source>
        <strain evidence="1 2">IMCC43200</strain>
    </source>
</reference>